<evidence type="ECO:0000313" key="4">
    <source>
        <dbReference type="Proteomes" id="UP000008461"/>
    </source>
</evidence>
<reference key="2">
    <citation type="submission" date="2011-04" db="EMBL/GenBank/DDBJ databases">
        <title>Complete sequence of chromosome of Haliscomenobacter hydrossis DSM 1100.</title>
        <authorList>
            <consortium name="US DOE Joint Genome Institute (JGI-PGF)"/>
            <person name="Lucas S."/>
            <person name="Han J."/>
            <person name="Lapidus A."/>
            <person name="Bruce D."/>
            <person name="Goodwin L."/>
            <person name="Pitluck S."/>
            <person name="Peters L."/>
            <person name="Kyrpides N."/>
            <person name="Mavromatis K."/>
            <person name="Ivanova N."/>
            <person name="Ovchinnikova G."/>
            <person name="Pagani I."/>
            <person name="Daligault H."/>
            <person name="Detter J.C."/>
            <person name="Han C."/>
            <person name="Land M."/>
            <person name="Hauser L."/>
            <person name="Markowitz V."/>
            <person name="Cheng J.-F."/>
            <person name="Hugenholtz P."/>
            <person name="Woyke T."/>
            <person name="Wu D."/>
            <person name="Verbarg S."/>
            <person name="Frueling A."/>
            <person name="Brambilla E."/>
            <person name="Klenk H.-P."/>
            <person name="Eisen J.A."/>
        </authorList>
    </citation>
    <scope>NUCLEOTIDE SEQUENCE</scope>
    <source>
        <strain>DSM 1100</strain>
    </source>
</reference>
<dbReference type="InterPro" id="IPR036034">
    <property type="entry name" value="PDZ_sf"/>
</dbReference>
<dbReference type="Gene3D" id="2.60.40.3650">
    <property type="match status" value="1"/>
</dbReference>
<dbReference type="Pfam" id="PF05299">
    <property type="entry name" value="Peptidase_M61"/>
    <property type="match status" value="1"/>
</dbReference>
<keyword evidence="4" id="KW-1185">Reference proteome</keyword>
<dbReference type="HOGENOM" id="CLU_022755_1_0_10"/>
<reference evidence="3 4" key="1">
    <citation type="journal article" date="2011" name="Stand. Genomic Sci.">
        <title>Complete genome sequence of Haliscomenobacter hydrossis type strain (O).</title>
        <authorList>
            <consortium name="US DOE Joint Genome Institute (JGI-PGF)"/>
            <person name="Daligault H."/>
            <person name="Lapidus A."/>
            <person name="Zeytun A."/>
            <person name="Nolan M."/>
            <person name="Lucas S."/>
            <person name="Del Rio T.G."/>
            <person name="Tice H."/>
            <person name="Cheng J.F."/>
            <person name="Tapia R."/>
            <person name="Han C."/>
            <person name="Goodwin L."/>
            <person name="Pitluck S."/>
            <person name="Liolios K."/>
            <person name="Pagani I."/>
            <person name="Ivanova N."/>
            <person name="Huntemann M."/>
            <person name="Mavromatis K."/>
            <person name="Mikhailova N."/>
            <person name="Pati A."/>
            <person name="Chen A."/>
            <person name="Palaniappan K."/>
            <person name="Land M."/>
            <person name="Hauser L."/>
            <person name="Brambilla E.M."/>
            <person name="Rohde M."/>
            <person name="Verbarg S."/>
            <person name="Goker M."/>
            <person name="Bristow J."/>
            <person name="Eisen J.A."/>
            <person name="Markowitz V."/>
            <person name="Hugenholtz P."/>
            <person name="Kyrpides N.C."/>
            <person name="Klenk H.P."/>
            <person name="Woyke T."/>
        </authorList>
    </citation>
    <scope>NUCLEOTIDE SEQUENCE [LARGE SCALE GENOMIC DNA]</scope>
    <source>
        <strain evidence="4">ATCC 27775 / DSM 1100 / LMG 10767 / O</strain>
    </source>
</reference>
<dbReference type="InterPro" id="IPR007963">
    <property type="entry name" value="Peptidase_M61_catalytic"/>
</dbReference>
<feature type="domain" description="Peptidase M61 catalytic" evidence="1">
    <location>
        <begin position="295"/>
        <end position="402"/>
    </location>
</feature>
<protein>
    <submittedName>
        <fullName evidence="3">Peptidase M61 domain protein</fullName>
    </submittedName>
</protein>
<dbReference type="AlphaFoldDB" id="F4L4K1"/>
<evidence type="ECO:0000313" key="3">
    <source>
        <dbReference type="EMBL" id="AEE52002.1"/>
    </source>
</evidence>
<dbReference type="KEGG" id="hhy:Halhy_4156"/>
<evidence type="ECO:0000259" key="1">
    <source>
        <dbReference type="Pfam" id="PF05299"/>
    </source>
</evidence>
<dbReference type="STRING" id="760192.Halhy_4156"/>
<organism evidence="3 4">
    <name type="scientific">Haliscomenobacter hydrossis (strain ATCC 27775 / DSM 1100 / LMG 10767 / O)</name>
    <dbReference type="NCBI Taxonomy" id="760192"/>
    <lineage>
        <taxon>Bacteria</taxon>
        <taxon>Pseudomonadati</taxon>
        <taxon>Bacteroidota</taxon>
        <taxon>Saprospiria</taxon>
        <taxon>Saprospirales</taxon>
        <taxon>Haliscomenobacteraceae</taxon>
        <taxon>Haliscomenobacter</taxon>
    </lineage>
</organism>
<sequence length="614" mass="68830">MKNVLLTVIMLFFCAFAFGQGKYNFTIDLLHVADDKISVELVPPKLNKNEVVYNLPKIVPGTYSEDDFGRYIDNFETLDKNGQPLPVEKMGTNSWKISKAKKLGKIRYKVNDTFDDFGTGKKVFEPCGSNIQRDTNYLLNTHCFAGYFDGMKQMPFAFRVQHAENIYGSTALSDVDASATSDLFEVESYNRLVDSPLMYGVADTTTIMVGNSAVLISVYSPNKIVTAAYLAGKIDKLLQAQGAYLGGVLPVKKYAFLVYLNDKRGVSGAQGALEHSYSSVYFMPEGNDDNTVQFFMDVAAHEFFHILTPLNIHSEEIHYFDFNEPKMSKHLWLYEGTTEYHAHLVQEKYGLTSKEDFLQVLQQKITTSRQRYIDTLPFTVMSANCLDTYARQYGNVYEKGALIALCLDIKLLQLSAGKYGILNLISDLSKKYGKDQPFKDEALFAEIGKLTYPEIRIFLEKYVAGSQALPLEEIFAIVGVNFSPLVQDSTFTLGRISFELDTDQRQRISNLSNMNAFGKAMGYQVNDVILSLNGTVITASNLDAAILDLYKTAKVGEPMQMVVLRKNAAGEEEEVTLSAPMAKVPRKRVNVLEFDANASAEQVALRDSWLLEKK</sequence>
<dbReference type="Proteomes" id="UP000008461">
    <property type="component" value="Chromosome"/>
</dbReference>
<dbReference type="Gene3D" id="2.30.42.10">
    <property type="match status" value="1"/>
</dbReference>
<dbReference type="RefSeq" id="WP_013766540.1">
    <property type="nucleotide sequence ID" value="NC_015510.1"/>
</dbReference>
<dbReference type="Gene3D" id="1.10.390.10">
    <property type="entry name" value="Neutral Protease Domain 2"/>
    <property type="match status" value="1"/>
</dbReference>
<evidence type="ECO:0000259" key="2">
    <source>
        <dbReference type="Pfam" id="PF17899"/>
    </source>
</evidence>
<proteinExistence type="predicted"/>
<accession>F4L4K1</accession>
<dbReference type="InterPro" id="IPR027268">
    <property type="entry name" value="Peptidase_M4/M1_CTD_sf"/>
</dbReference>
<dbReference type="SUPFAM" id="SSF55486">
    <property type="entry name" value="Metalloproteases ('zincins'), catalytic domain"/>
    <property type="match status" value="1"/>
</dbReference>
<dbReference type="InterPro" id="IPR040756">
    <property type="entry name" value="Peptidase_M61_N"/>
</dbReference>
<dbReference type="eggNOG" id="COG3975">
    <property type="taxonomic scope" value="Bacteria"/>
</dbReference>
<name>F4L4K1_HALH1</name>
<dbReference type="EMBL" id="CP002691">
    <property type="protein sequence ID" value="AEE52002.1"/>
    <property type="molecule type" value="Genomic_DNA"/>
</dbReference>
<feature type="domain" description="Peptidase M61 N-terminal" evidence="2">
    <location>
        <begin position="25"/>
        <end position="200"/>
    </location>
</feature>
<dbReference type="OrthoDB" id="9778516at2"/>
<gene>
    <name evidence="3" type="ordered locus">Halhy_4156</name>
</gene>
<dbReference type="Pfam" id="PF17899">
    <property type="entry name" value="Peptidase_M61_N"/>
    <property type="match status" value="1"/>
</dbReference>